<dbReference type="Gene3D" id="3.40.50.450">
    <property type="match status" value="1"/>
</dbReference>
<comment type="caution">
    <text evidence="1">The sequence shown here is derived from an EMBL/GenBank/DDBJ whole genome shotgun (WGS) entry which is preliminary data.</text>
</comment>
<dbReference type="Proteomes" id="UP000029549">
    <property type="component" value="Unassembled WGS sequence"/>
</dbReference>
<sequence>MSTDSTSRFTKNVIPMDEVLTRTGLSRSMLYKLLRKDKFPHPTPMSNRAIGWFETDVESWLQASKAIRQANLVLPVVYMAGKMGTALDNENLGREFSCWRIFDVSRSKALGDLGIENSDTDVLIAPPEEMLFHGTRTRFMYSGPWKARNGSHGYMHGANSYSPSSPQSAAYRGALQGISRADVVVAYLEDLEAFGTLVEIGYARAGNKRVIVITAPALKKQRRDKDWDHGIWFAIRAADRHIELPDHPGSSQSDLWRSAHAHAASVISEWYPHSLTPPPSAAE</sequence>
<dbReference type="EMBL" id="AWTP01000133">
    <property type="protein sequence ID" value="KGH07394.1"/>
    <property type="molecule type" value="Genomic_DNA"/>
</dbReference>
<protein>
    <submittedName>
        <fullName evidence="1">AlpA family transcriptional regulator</fullName>
    </submittedName>
</protein>
<dbReference type="Pfam" id="PF05930">
    <property type="entry name" value="Phage_AlpA"/>
    <property type="match status" value="1"/>
</dbReference>
<dbReference type="Gene3D" id="1.10.238.160">
    <property type="match status" value="1"/>
</dbReference>
<dbReference type="InterPro" id="IPR010260">
    <property type="entry name" value="AlpA"/>
</dbReference>
<dbReference type="RefSeq" id="WP_034352902.1">
    <property type="nucleotide sequence ID" value="NZ_AWOS01000027.1"/>
</dbReference>
<dbReference type="SUPFAM" id="SSF52309">
    <property type="entry name" value="N-(deoxy)ribosyltransferase-like"/>
    <property type="match status" value="1"/>
</dbReference>
<proteinExistence type="predicted"/>
<dbReference type="AlphaFoldDB" id="A0A096DNA4"/>
<keyword evidence="2" id="KW-1185">Reference proteome</keyword>
<organism evidence="1 2">
    <name type="scientific">Comamonas thiooxydans</name>
    <dbReference type="NCBI Taxonomy" id="363952"/>
    <lineage>
        <taxon>Bacteria</taxon>
        <taxon>Pseudomonadati</taxon>
        <taxon>Pseudomonadota</taxon>
        <taxon>Betaproteobacteria</taxon>
        <taxon>Burkholderiales</taxon>
        <taxon>Comamonadaceae</taxon>
        <taxon>Comamonas</taxon>
    </lineage>
</organism>
<evidence type="ECO:0000313" key="1">
    <source>
        <dbReference type="EMBL" id="KGH07394.1"/>
    </source>
</evidence>
<accession>A0A096DNA4</accession>
<dbReference type="OrthoDB" id="5398721at2"/>
<reference evidence="1 2" key="1">
    <citation type="submission" date="2013-09" db="EMBL/GenBank/DDBJ databases">
        <title>High correlation between genotypes and phenotypes of environmental bacteria Comamonas testosteroni strains.</title>
        <authorList>
            <person name="Liu L."/>
            <person name="Zhu W."/>
            <person name="Xia X."/>
            <person name="Xu B."/>
            <person name="Luo M."/>
            <person name="Wang G."/>
        </authorList>
    </citation>
    <scope>NUCLEOTIDE SEQUENCE [LARGE SCALE GENOMIC DNA]</scope>
    <source>
        <strain evidence="1 2">DF2</strain>
    </source>
</reference>
<gene>
    <name evidence="1" type="ORF">P608_20445</name>
</gene>
<name>A0A096DNA4_9BURK</name>
<evidence type="ECO:0000313" key="2">
    <source>
        <dbReference type="Proteomes" id="UP000029549"/>
    </source>
</evidence>